<reference evidence="2 5" key="2">
    <citation type="submission" date="2004-09" db="EMBL/GenBank/DDBJ databases">
        <authorList>
            <person name="Ai X.L."/>
            <person name="Wang Z.F."/>
            <person name="Wang B."/>
            <person name="Zhang W."/>
            <person name="Li F."/>
            <person name="Fu J.H."/>
            <person name="Cui C.S."/>
            <person name="Shi Y.H."/>
            <person name="He M."/>
        </authorList>
    </citation>
    <scope>NUCLEOTIDE SEQUENCE [LARGE SCALE GENOMIC DNA]</scope>
</reference>
<proteinExistence type="predicted"/>
<dbReference type="EMBL" id="AY522332">
    <property type="protein sequence ID" value="AAS82717.1"/>
    <property type="molecule type" value="Genomic_DNA"/>
</dbReference>
<evidence type="ECO:0000313" key="4">
    <source>
        <dbReference type="EMBL" id="AKN63296.1"/>
    </source>
</evidence>
<protein>
    <submittedName>
        <fullName evidence="2">ORF21</fullName>
    </submittedName>
    <submittedName>
        <fullName evidence="4">Pep-2</fullName>
    </submittedName>
</protein>
<evidence type="ECO:0000313" key="5">
    <source>
        <dbReference type="Proteomes" id="UP000202635"/>
    </source>
</evidence>
<reference evidence="3" key="3">
    <citation type="journal article" date="2014" name="Arch. Virol.">
        <title>Complete genome sequence of Agrotis segetum granulovirus Shanghai strain.</title>
        <authorList>
            <person name="Zhang X."/>
            <person name="Liang Z."/>
            <person name="Yin X."/>
            <person name="Wang J."/>
            <person name="Shao X."/>
        </authorList>
    </citation>
    <scope>NUCLEOTIDE SEQUENCE</scope>
    <source>
        <strain evidence="3">L1</strain>
    </source>
</reference>
<dbReference type="EMBL" id="KR584663">
    <property type="protein sequence ID" value="AKN63296.1"/>
    <property type="molecule type" value="Genomic_DNA"/>
</dbReference>
<reference evidence="4 6" key="4">
    <citation type="submission" date="2015-05" db="EMBL/GenBank/DDBJ databases">
        <title>Complete Sequence of an Agrotis segetum granulovirus isolate from Europe.</title>
        <authorList>
            <person name="Gueli Alletti G."/>
            <person name="Wennmann J.T."/>
            <person name="Jehle J.A."/>
        </authorList>
    </citation>
    <scope>NUCLEOTIDE SEQUENCE [LARGE SCALE GENOMIC DNA]</scope>
    <source>
        <strain evidence="4 6">DA</strain>
    </source>
</reference>
<dbReference type="EMBL" id="AF130846">
    <property type="protein sequence ID" value="AAD34379.1"/>
    <property type="molecule type" value="Genomic_DNA"/>
</dbReference>
<keyword evidence="6" id="KW-1185">Reference proteome</keyword>
<evidence type="ECO:0000313" key="3">
    <source>
        <dbReference type="EMBL" id="AHN92061.1"/>
    </source>
</evidence>
<organism evidence="1">
    <name type="scientific">Agrotis segetum granulosis virus</name>
    <name type="common">AsGV</name>
    <name type="synonym">Agrotis segetum granulovirus</name>
    <dbReference type="NCBI Taxonomy" id="10464"/>
    <lineage>
        <taxon>Viruses</taxon>
        <taxon>Viruses incertae sedis</taxon>
        <taxon>Naldaviricetes</taxon>
        <taxon>Lefavirales</taxon>
        <taxon>Baculoviridae</taxon>
        <taxon>Betabaculovirus</taxon>
        <taxon>Betabaculovirus agsegetum</taxon>
    </lineage>
</organism>
<accession>Q9WHF0</accession>
<reference evidence="1" key="1">
    <citation type="submission" date="1999-02" db="EMBL/GenBank/DDBJ databases">
        <title>The sequence analysis of two BamHI fragments of Agrotis segetum granulovirus DNA.</title>
        <authorList>
            <person name="Xiulian A."/>
            <person name="Ning W."/>
            <person name="Wei Z."/>
            <person name="Yuhu S."/>
        </authorList>
    </citation>
    <scope>NUCLEOTIDE SEQUENCE</scope>
    <source>
        <strain evidence="1">Xjasgv</strain>
    </source>
</reference>
<sequence>MRRYQKEVERQAKREAKKLAQKAKLDKKLKVKLQKVVNTTETITVTSTDVLELHSVVTQSTLNSMDPMVAAFPNNTEPLNINQLRLVVLKCYNILLDSILINVNDELASQAQEMVSGLKSALHKYLNNERDLTQAAFNVLQSCLTRSFDEFYDIKAILPITITTSNTLNSICNNLSNTDNLDVIEPLVTATYSLCQNCKVFQTAQNLRFKSYRYLGLTTEQCIEADSLVNDEPAFLNYIESNRKWRYNNAGYMFNDSTLRILNADDL</sequence>
<dbReference type="EMBL" id="KC994902">
    <property type="protein sequence ID" value="AHN92061.1"/>
    <property type="molecule type" value="Genomic_DNA"/>
</dbReference>
<gene>
    <name evidence="2" type="primary">ORF21</name>
    <name evidence="3" type="ORF">AsGV022</name>
    <name evidence="2" type="ORF">AsGVgp021</name>
</gene>
<organismHost>
    <name type="scientific">Agrotis segetum</name>
    <name type="common">Turnip moth</name>
    <dbReference type="NCBI Taxonomy" id="47767"/>
</organismHost>
<dbReference type="Proteomes" id="UP000202635">
    <property type="component" value="Genome"/>
</dbReference>
<evidence type="ECO:0000313" key="6">
    <source>
        <dbReference type="Proteomes" id="UP000232958"/>
    </source>
</evidence>
<evidence type="ECO:0000313" key="1">
    <source>
        <dbReference type="EMBL" id="AAD34379.1"/>
    </source>
</evidence>
<evidence type="ECO:0000313" key="2">
    <source>
        <dbReference type="EMBL" id="AAS82717.1"/>
    </source>
</evidence>
<dbReference type="Proteomes" id="UP000232958">
    <property type="component" value="Segment"/>
</dbReference>
<name>Q9WHF0_GVAS</name>